<dbReference type="Gene3D" id="3.90.1170.20">
    <property type="entry name" value="Quinolinate phosphoribosyl transferase, N-terminal domain"/>
    <property type="match status" value="1"/>
</dbReference>
<dbReference type="InterPro" id="IPR002638">
    <property type="entry name" value="Quinolinate_PRibosylTrfase_C"/>
</dbReference>
<dbReference type="PANTHER" id="PTHR32179">
    <property type="entry name" value="NICOTINATE-NUCLEOTIDE PYROPHOSPHORYLASE [CARBOXYLATING]"/>
    <property type="match status" value="1"/>
</dbReference>
<evidence type="ECO:0000256" key="1">
    <source>
        <dbReference type="ARBA" id="ARBA00003237"/>
    </source>
</evidence>
<dbReference type="InterPro" id="IPR036068">
    <property type="entry name" value="Nicotinate_pribotase-like_C"/>
</dbReference>
<comment type="similarity">
    <text evidence="3 10">Belongs to the NadC/ModD family.</text>
</comment>
<dbReference type="Pfam" id="PF02749">
    <property type="entry name" value="QRPTase_N"/>
    <property type="match status" value="1"/>
</dbReference>
<keyword evidence="7 10" id="KW-0808">Transferase</keyword>
<comment type="caution">
    <text evidence="13">The sequence shown here is derived from an EMBL/GenBank/DDBJ whole genome shotgun (WGS) entry which is preliminary data.</text>
</comment>
<comment type="function">
    <text evidence="1">Involved in the catabolism of quinolinic acid (QA).</text>
</comment>
<evidence type="ECO:0000256" key="3">
    <source>
        <dbReference type="ARBA" id="ARBA00009400"/>
    </source>
</evidence>
<keyword evidence="6 10" id="KW-0328">Glycosyltransferase</keyword>
<dbReference type="Pfam" id="PF01729">
    <property type="entry name" value="QRPTase_C"/>
    <property type="match status" value="1"/>
</dbReference>
<evidence type="ECO:0000313" key="14">
    <source>
        <dbReference type="Proteomes" id="UP001232725"/>
    </source>
</evidence>
<dbReference type="InterPro" id="IPR013785">
    <property type="entry name" value="Aldolase_TIM"/>
</dbReference>
<evidence type="ECO:0000256" key="10">
    <source>
        <dbReference type="PIRNR" id="PIRNR006250"/>
    </source>
</evidence>
<sequence length="316" mass="32978">MTQTALMTLTAETMTAELRSAAAFLALPEPRAVDRIILAALEEDSPHGDLTGEAYLPVDARADALLRARVPGVLSGGPVIRRVFELVDPAVQVDLLAQDGAEFQAGDVLARIQGPARSVLLGERIALNLSQRMSAIATATAALVAAVTGTRARVADTRKTTPGLRVLERYAVRCGGGSNHRYSLSDAVMVKDNHLAVLTGGDPAKITQALLDGKSRLGHTVHVEVEVDRLDMIEPVLAAGVDTIMLDNFSLEDLAEGVRCVAGRAIVEASGNVRLETIADIAATGVDVISSGALTHSVAALDLGLDIDISAGESTP</sequence>
<name>A0ABT9ISZ9_9MICC</name>
<evidence type="ECO:0000256" key="9">
    <source>
        <dbReference type="ARBA" id="ARBA00047445"/>
    </source>
</evidence>
<dbReference type="Proteomes" id="UP001232725">
    <property type="component" value="Unassembled WGS sequence"/>
</dbReference>
<evidence type="ECO:0000256" key="5">
    <source>
        <dbReference type="ARBA" id="ARBA00022642"/>
    </source>
</evidence>
<dbReference type="EC" id="2.4.2.19" evidence="4"/>
<evidence type="ECO:0000256" key="7">
    <source>
        <dbReference type="ARBA" id="ARBA00022679"/>
    </source>
</evidence>
<protein>
    <recommendedName>
        <fullName evidence="4">nicotinate-nucleotide diphosphorylase (carboxylating)</fullName>
        <ecNumber evidence="4">2.4.2.19</ecNumber>
    </recommendedName>
    <alternativeName>
        <fullName evidence="8">Quinolinate phosphoribosyltransferase [decarboxylating]</fullName>
    </alternativeName>
</protein>
<dbReference type="SUPFAM" id="SSF51690">
    <property type="entry name" value="Nicotinate/Quinolinate PRTase C-terminal domain-like"/>
    <property type="match status" value="1"/>
</dbReference>
<reference evidence="13 14" key="1">
    <citation type="submission" date="2023-08" db="EMBL/GenBank/DDBJ databases">
        <title>Arthrobacter horti sp. nov., isolated from forest soil.</title>
        <authorList>
            <person name="Park M."/>
        </authorList>
    </citation>
    <scope>NUCLEOTIDE SEQUENCE [LARGE SCALE GENOMIC DNA]</scope>
    <source>
        <strain evidence="13 14">YJM1</strain>
    </source>
</reference>
<keyword evidence="5" id="KW-0662">Pyridine nucleotide biosynthesis</keyword>
<dbReference type="Gene3D" id="3.20.20.70">
    <property type="entry name" value="Aldolase class I"/>
    <property type="match status" value="1"/>
</dbReference>
<feature type="domain" description="Quinolinate phosphoribosyl transferase C-terminal" evidence="11">
    <location>
        <begin position="136"/>
        <end position="306"/>
    </location>
</feature>
<accession>A0ABT9ISZ9</accession>
<dbReference type="CDD" id="cd01572">
    <property type="entry name" value="QPRTase"/>
    <property type="match status" value="1"/>
</dbReference>
<evidence type="ECO:0000259" key="12">
    <source>
        <dbReference type="Pfam" id="PF02749"/>
    </source>
</evidence>
<evidence type="ECO:0000256" key="4">
    <source>
        <dbReference type="ARBA" id="ARBA00011944"/>
    </source>
</evidence>
<dbReference type="NCBIfam" id="TIGR00078">
    <property type="entry name" value="nadC"/>
    <property type="match status" value="1"/>
</dbReference>
<feature type="domain" description="Quinolinate phosphoribosyl transferase N-terminal" evidence="12">
    <location>
        <begin position="49"/>
        <end position="134"/>
    </location>
</feature>
<evidence type="ECO:0000256" key="8">
    <source>
        <dbReference type="ARBA" id="ARBA00033102"/>
    </source>
</evidence>
<dbReference type="InterPro" id="IPR004393">
    <property type="entry name" value="NadC"/>
</dbReference>
<organism evidence="13 14">
    <name type="scientific">Arthrobacter horti</name>
    <dbReference type="NCBI Taxonomy" id="3068273"/>
    <lineage>
        <taxon>Bacteria</taxon>
        <taxon>Bacillati</taxon>
        <taxon>Actinomycetota</taxon>
        <taxon>Actinomycetes</taxon>
        <taxon>Micrococcales</taxon>
        <taxon>Micrococcaceae</taxon>
        <taxon>Arthrobacter</taxon>
    </lineage>
</organism>
<dbReference type="PANTHER" id="PTHR32179:SF3">
    <property type="entry name" value="NICOTINATE-NUCLEOTIDE PYROPHOSPHORYLASE [CARBOXYLATING]"/>
    <property type="match status" value="1"/>
</dbReference>
<evidence type="ECO:0000259" key="11">
    <source>
        <dbReference type="Pfam" id="PF01729"/>
    </source>
</evidence>
<dbReference type="PIRSF" id="PIRSF006250">
    <property type="entry name" value="NadC_ModD"/>
    <property type="match status" value="1"/>
</dbReference>
<evidence type="ECO:0000256" key="2">
    <source>
        <dbReference type="ARBA" id="ARBA00004893"/>
    </source>
</evidence>
<dbReference type="InterPro" id="IPR022412">
    <property type="entry name" value="Quinolinate_PRibosylTrfase_N"/>
</dbReference>
<comment type="pathway">
    <text evidence="2">Cofactor biosynthesis; NAD(+) biosynthesis; nicotinate D-ribonucleotide from quinolinate: step 1/1.</text>
</comment>
<gene>
    <name evidence="13" type="primary">nadC</name>
    <name evidence="13" type="ORF">Q9R02_16165</name>
</gene>
<keyword evidence="14" id="KW-1185">Reference proteome</keyword>
<evidence type="ECO:0000256" key="6">
    <source>
        <dbReference type="ARBA" id="ARBA00022676"/>
    </source>
</evidence>
<dbReference type="SUPFAM" id="SSF54675">
    <property type="entry name" value="Nicotinate/Quinolinate PRTase N-terminal domain-like"/>
    <property type="match status" value="1"/>
</dbReference>
<dbReference type="InterPro" id="IPR037128">
    <property type="entry name" value="Quinolinate_PRibosylTase_N_sf"/>
</dbReference>
<evidence type="ECO:0000313" key="13">
    <source>
        <dbReference type="EMBL" id="MDP5228692.1"/>
    </source>
</evidence>
<dbReference type="EMBL" id="JAVALS010000021">
    <property type="protein sequence ID" value="MDP5228692.1"/>
    <property type="molecule type" value="Genomic_DNA"/>
</dbReference>
<dbReference type="InterPro" id="IPR027277">
    <property type="entry name" value="NadC/ModD"/>
</dbReference>
<dbReference type="GO" id="GO:0004514">
    <property type="term" value="F:nicotinate-nucleotide diphosphorylase (carboxylating) activity"/>
    <property type="evidence" value="ECO:0007669"/>
    <property type="project" value="UniProtKB-EC"/>
</dbReference>
<comment type="catalytic activity">
    <reaction evidence="9">
        <text>nicotinate beta-D-ribonucleotide + CO2 + diphosphate = quinolinate + 5-phospho-alpha-D-ribose 1-diphosphate + 2 H(+)</text>
        <dbReference type="Rhea" id="RHEA:12733"/>
        <dbReference type="ChEBI" id="CHEBI:15378"/>
        <dbReference type="ChEBI" id="CHEBI:16526"/>
        <dbReference type="ChEBI" id="CHEBI:29959"/>
        <dbReference type="ChEBI" id="CHEBI:33019"/>
        <dbReference type="ChEBI" id="CHEBI:57502"/>
        <dbReference type="ChEBI" id="CHEBI:58017"/>
        <dbReference type="EC" id="2.4.2.19"/>
    </reaction>
</comment>
<proteinExistence type="inferred from homology"/>